<feature type="region of interest" description="Disordered" evidence="1">
    <location>
        <begin position="277"/>
        <end position="296"/>
    </location>
</feature>
<keyword evidence="3" id="KW-1185">Reference proteome</keyword>
<proteinExistence type="predicted"/>
<sequence>MAAATPFASVLSRHMRYWVCLRISRAIFVDTSRPCLHLHVSQLSLTPIRPLLLVAHLQDSLVKTRAPPSLSVIYALILVAKRFTIPQSVTPLHLNLHIPLLFYILVVSPSAPHSAATPFKFSPLSSSTFSSFCCHGYLIAFEGSLKNHTKFEIKIRIDNWWNWCVSLIDHGRDGRRALSDPRRLTQRRPELSRQQNDRHSLPESYKNLHENYKTVRSAGGYAVESAARLRRSAHTPPHPSTAGLLRMHAVVSPPLLTRLGCRTVSYHAARHNVRLPHLASPPTSVPSQLSRLTPSQPRKLRTCFRIE</sequence>
<comment type="caution">
    <text evidence="2">The sequence shown here is derived from an EMBL/GenBank/DDBJ whole genome shotgun (WGS) entry which is preliminary data.</text>
</comment>
<dbReference type="Proteomes" id="UP000324222">
    <property type="component" value="Unassembled WGS sequence"/>
</dbReference>
<protein>
    <submittedName>
        <fullName evidence="2">Uncharacterized protein</fullName>
    </submittedName>
</protein>
<feature type="compositionally biased region" description="Polar residues" evidence="1">
    <location>
        <begin position="281"/>
        <end position="296"/>
    </location>
</feature>
<feature type="region of interest" description="Disordered" evidence="1">
    <location>
        <begin position="176"/>
        <end position="205"/>
    </location>
</feature>
<gene>
    <name evidence="2" type="ORF">E2C01_060794</name>
</gene>
<evidence type="ECO:0000256" key="1">
    <source>
        <dbReference type="SAM" id="MobiDB-lite"/>
    </source>
</evidence>
<evidence type="ECO:0000313" key="3">
    <source>
        <dbReference type="Proteomes" id="UP000324222"/>
    </source>
</evidence>
<organism evidence="2 3">
    <name type="scientific">Portunus trituberculatus</name>
    <name type="common">Swimming crab</name>
    <name type="synonym">Neptunus trituberculatus</name>
    <dbReference type="NCBI Taxonomy" id="210409"/>
    <lineage>
        <taxon>Eukaryota</taxon>
        <taxon>Metazoa</taxon>
        <taxon>Ecdysozoa</taxon>
        <taxon>Arthropoda</taxon>
        <taxon>Crustacea</taxon>
        <taxon>Multicrustacea</taxon>
        <taxon>Malacostraca</taxon>
        <taxon>Eumalacostraca</taxon>
        <taxon>Eucarida</taxon>
        <taxon>Decapoda</taxon>
        <taxon>Pleocyemata</taxon>
        <taxon>Brachyura</taxon>
        <taxon>Eubrachyura</taxon>
        <taxon>Portunoidea</taxon>
        <taxon>Portunidae</taxon>
        <taxon>Portuninae</taxon>
        <taxon>Portunus</taxon>
    </lineage>
</organism>
<evidence type="ECO:0000313" key="2">
    <source>
        <dbReference type="EMBL" id="MPC66644.1"/>
    </source>
</evidence>
<name>A0A5B7HDB8_PORTR</name>
<accession>A0A5B7HDB8</accession>
<dbReference type="EMBL" id="VSRR010025055">
    <property type="protein sequence ID" value="MPC66644.1"/>
    <property type="molecule type" value="Genomic_DNA"/>
</dbReference>
<reference evidence="2 3" key="1">
    <citation type="submission" date="2019-05" db="EMBL/GenBank/DDBJ databases">
        <title>Another draft genome of Portunus trituberculatus and its Hox gene families provides insights of decapod evolution.</title>
        <authorList>
            <person name="Jeong J.-H."/>
            <person name="Song I."/>
            <person name="Kim S."/>
            <person name="Choi T."/>
            <person name="Kim D."/>
            <person name="Ryu S."/>
            <person name="Kim W."/>
        </authorList>
    </citation>
    <scope>NUCLEOTIDE SEQUENCE [LARGE SCALE GENOMIC DNA]</scope>
    <source>
        <tissue evidence="2">Muscle</tissue>
    </source>
</reference>
<dbReference type="AlphaFoldDB" id="A0A5B7HDB8"/>